<evidence type="ECO:0000256" key="10">
    <source>
        <dbReference type="ARBA" id="ARBA00023012"/>
    </source>
</evidence>
<evidence type="ECO:0000256" key="4">
    <source>
        <dbReference type="ARBA" id="ARBA00022475"/>
    </source>
</evidence>
<evidence type="ECO:0000256" key="12">
    <source>
        <dbReference type="SAM" id="Phobius"/>
    </source>
</evidence>
<evidence type="ECO:0000256" key="3">
    <source>
        <dbReference type="ARBA" id="ARBA00012438"/>
    </source>
</evidence>
<dbReference type="Gene3D" id="3.30.450.20">
    <property type="entry name" value="PAS domain"/>
    <property type="match status" value="2"/>
</dbReference>
<dbReference type="InterPro" id="IPR016120">
    <property type="entry name" value="Sig_transdc_His_kin_SpoOB"/>
</dbReference>
<evidence type="ECO:0000256" key="9">
    <source>
        <dbReference type="ARBA" id="ARBA00022989"/>
    </source>
</evidence>
<comment type="catalytic activity">
    <reaction evidence="1">
        <text>ATP + protein L-histidine = ADP + protein N-phospho-L-histidine.</text>
        <dbReference type="EC" id="2.7.13.3"/>
    </reaction>
</comment>
<dbReference type="PANTHER" id="PTHR45436:SF5">
    <property type="entry name" value="SENSOR HISTIDINE KINASE TRCS"/>
    <property type="match status" value="1"/>
</dbReference>
<dbReference type="SMART" id="SM00387">
    <property type="entry name" value="HATPase_c"/>
    <property type="match status" value="1"/>
</dbReference>
<dbReference type="SUPFAM" id="SSF103190">
    <property type="entry name" value="Sensory domain-like"/>
    <property type="match status" value="1"/>
</dbReference>
<keyword evidence="6" id="KW-0808">Transferase</keyword>
<dbReference type="Gene3D" id="3.30.565.10">
    <property type="entry name" value="Histidine kinase-like ATPase, C-terminal domain"/>
    <property type="match status" value="1"/>
</dbReference>
<dbReference type="InterPro" id="IPR004358">
    <property type="entry name" value="Sig_transdc_His_kin-like_C"/>
</dbReference>
<evidence type="ECO:0000256" key="5">
    <source>
        <dbReference type="ARBA" id="ARBA00022553"/>
    </source>
</evidence>
<keyword evidence="10" id="KW-0902">Two-component regulatory system</keyword>
<protein>
    <recommendedName>
        <fullName evidence="3">histidine kinase</fullName>
        <ecNumber evidence="3">2.7.13.3</ecNumber>
    </recommendedName>
</protein>
<dbReference type="InterPro" id="IPR029151">
    <property type="entry name" value="Sensor-like_sf"/>
</dbReference>
<feature type="domain" description="Histidine kinase" evidence="13">
    <location>
        <begin position="346"/>
        <end position="538"/>
    </location>
</feature>
<dbReference type="RefSeq" id="WP_345523041.1">
    <property type="nucleotide sequence ID" value="NZ_BAABKM010000003.1"/>
</dbReference>
<dbReference type="PRINTS" id="PR00344">
    <property type="entry name" value="BCTRLSENSOR"/>
</dbReference>
<evidence type="ECO:0000256" key="1">
    <source>
        <dbReference type="ARBA" id="ARBA00000085"/>
    </source>
</evidence>
<comment type="caution">
    <text evidence="14">The sequence shown here is derived from an EMBL/GenBank/DDBJ whole genome shotgun (WGS) entry which is preliminary data.</text>
</comment>
<reference evidence="15" key="1">
    <citation type="journal article" date="2019" name="Int. J. Syst. Evol. Microbiol.">
        <title>The Global Catalogue of Microorganisms (GCM) 10K type strain sequencing project: providing services to taxonomists for standard genome sequencing and annotation.</title>
        <authorList>
            <consortium name="The Broad Institute Genomics Platform"/>
            <consortium name="The Broad Institute Genome Sequencing Center for Infectious Disease"/>
            <person name="Wu L."/>
            <person name="Ma J."/>
        </authorList>
    </citation>
    <scope>NUCLEOTIDE SEQUENCE [LARGE SCALE GENOMIC DNA]</scope>
    <source>
        <strain evidence="15">JCM 18531</strain>
    </source>
</reference>
<evidence type="ECO:0000256" key="7">
    <source>
        <dbReference type="ARBA" id="ARBA00022692"/>
    </source>
</evidence>
<evidence type="ECO:0000256" key="2">
    <source>
        <dbReference type="ARBA" id="ARBA00004651"/>
    </source>
</evidence>
<dbReference type="InterPro" id="IPR050428">
    <property type="entry name" value="TCS_sensor_his_kinase"/>
</dbReference>
<dbReference type="EC" id="2.7.13.3" evidence="3"/>
<dbReference type="Gene3D" id="1.10.287.130">
    <property type="match status" value="1"/>
</dbReference>
<evidence type="ECO:0000256" key="6">
    <source>
        <dbReference type="ARBA" id="ARBA00022679"/>
    </source>
</evidence>
<dbReference type="SUPFAM" id="SSF55874">
    <property type="entry name" value="ATPase domain of HSP90 chaperone/DNA topoisomerase II/histidine kinase"/>
    <property type="match status" value="1"/>
</dbReference>
<keyword evidence="14" id="KW-0547">Nucleotide-binding</keyword>
<dbReference type="InterPro" id="IPR039506">
    <property type="entry name" value="SPOB_a"/>
</dbReference>
<dbReference type="Pfam" id="PF02518">
    <property type="entry name" value="HATPase_c"/>
    <property type="match status" value="1"/>
</dbReference>
<keyword evidence="5" id="KW-0597">Phosphoprotein</keyword>
<dbReference type="InterPro" id="IPR005467">
    <property type="entry name" value="His_kinase_dom"/>
</dbReference>
<dbReference type="Pfam" id="PF14689">
    <property type="entry name" value="SPOB_a"/>
    <property type="match status" value="1"/>
</dbReference>
<keyword evidence="8" id="KW-0418">Kinase</keyword>
<keyword evidence="9 12" id="KW-1133">Transmembrane helix</keyword>
<dbReference type="EMBL" id="BAABKM010000003">
    <property type="protein sequence ID" value="GAA4714800.1"/>
    <property type="molecule type" value="Genomic_DNA"/>
</dbReference>
<feature type="transmembrane region" description="Helical" evidence="12">
    <location>
        <begin position="187"/>
        <end position="206"/>
    </location>
</feature>
<dbReference type="GO" id="GO:0005524">
    <property type="term" value="F:ATP binding"/>
    <property type="evidence" value="ECO:0007669"/>
    <property type="project" value="UniProtKB-KW"/>
</dbReference>
<proteinExistence type="predicted"/>
<evidence type="ECO:0000313" key="14">
    <source>
        <dbReference type="EMBL" id="GAA4714800.1"/>
    </source>
</evidence>
<dbReference type="PANTHER" id="PTHR45436">
    <property type="entry name" value="SENSOR HISTIDINE KINASE YKOH"/>
    <property type="match status" value="1"/>
</dbReference>
<evidence type="ECO:0000259" key="13">
    <source>
        <dbReference type="PROSITE" id="PS50109"/>
    </source>
</evidence>
<evidence type="ECO:0000256" key="8">
    <source>
        <dbReference type="ARBA" id="ARBA00022777"/>
    </source>
</evidence>
<keyword evidence="11 12" id="KW-0472">Membrane</keyword>
<evidence type="ECO:0000256" key="11">
    <source>
        <dbReference type="ARBA" id="ARBA00023136"/>
    </source>
</evidence>
<keyword evidence="7 12" id="KW-0812">Transmembrane</keyword>
<accession>A0ABP8XT37</accession>
<dbReference type="SUPFAM" id="SSF55890">
    <property type="entry name" value="Sporulation response regulatory protein Spo0B"/>
    <property type="match status" value="1"/>
</dbReference>
<sequence length="548" mass="58182">MWSLARAPRPRTLAGQFLALQVVLLLLVVAVTSVVSFRQSDADFRDARGARLRAAAENLASTPAVQQGLAERTQPLALAFYAQQRQDDVGASAVYLTDTTGRIVVTTDPTRSGGRVDLGPGDAGRGRAWAGDVTDLGDRAIAAEVPVYSPGDASAVPPVPPEQVGIAVVTEQYPSLTERLRQTLPDLAVFLGVGLALGLAGAWLLARLIKRRTRGLEPAEIADLADQREALLTSLREGVIAVNEAGTVTVLSESARELLELPPGSQGRLLAELDVPLRVLELLLGSDDVRDAVAVVAGRVLVLNRNQVVQEGRPAGTVTTLRDRTELLAMQSQLSARESVTETLRAQTHEFANQLHTISGLLELEEYDEAGRLIGTLTRRRAQISDFVLHRVEDPSVGALLVAKTSLAAERRVELALSDDSRLPRLDADLSADVGTVLGNLVDNAVDAVAGAESARVDVRLTVDGEVTVVQVADSGPGIPADRIGEIFDRGFSTKPSDASGRGVGLALVQVVCERRGGSVSVHNDGGAVFTARLPVTIEDPDARRHPR</sequence>
<gene>
    <name evidence="14" type="ORF">GCM10023349_37620</name>
</gene>
<keyword evidence="4" id="KW-1003">Cell membrane</keyword>
<dbReference type="InterPro" id="IPR036890">
    <property type="entry name" value="HATPase_C_sf"/>
</dbReference>
<keyword evidence="15" id="KW-1185">Reference proteome</keyword>
<keyword evidence="14" id="KW-0067">ATP-binding</keyword>
<comment type="subcellular location">
    <subcellularLocation>
        <location evidence="2">Cell membrane</location>
        <topology evidence="2">Multi-pass membrane protein</topology>
    </subcellularLocation>
</comment>
<dbReference type="Proteomes" id="UP001499974">
    <property type="component" value="Unassembled WGS sequence"/>
</dbReference>
<name>A0ABP8XT37_9ACTN</name>
<dbReference type="PROSITE" id="PS50109">
    <property type="entry name" value="HIS_KIN"/>
    <property type="match status" value="1"/>
</dbReference>
<evidence type="ECO:0000313" key="15">
    <source>
        <dbReference type="Proteomes" id="UP001499974"/>
    </source>
</evidence>
<dbReference type="InterPro" id="IPR003594">
    <property type="entry name" value="HATPase_dom"/>
</dbReference>
<organism evidence="14 15">
    <name type="scientific">Nocardioides conyzicola</name>
    <dbReference type="NCBI Taxonomy" id="1651781"/>
    <lineage>
        <taxon>Bacteria</taxon>
        <taxon>Bacillati</taxon>
        <taxon>Actinomycetota</taxon>
        <taxon>Actinomycetes</taxon>
        <taxon>Propionibacteriales</taxon>
        <taxon>Nocardioidaceae</taxon>
        <taxon>Nocardioides</taxon>
    </lineage>
</organism>